<protein>
    <submittedName>
        <fullName evidence="6">Amino acid permease</fullName>
    </submittedName>
</protein>
<feature type="transmembrane region" description="Helical" evidence="5">
    <location>
        <begin position="6"/>
        <end position="25"/>
    </location>
</feature>
<keyword evidence="3 5" id="KW-1133">Transmembrane helix</keyword>
<dbReference type="PIRSF" id="PIRSF006060">
    <property type="entry name" value="AA_transporter"/>
    <property type="match status" value="1"/>
</dbReference>
<dbReference type="Gene3D" id="1.20.1740.10">
    <property type="entry name" value="Amino acid/polyamine transporter I"/>
    <property type="match status" value="1"/>
</dbReference>
<feature type="transmembrane region" description="Helical" evidence="5">
    <location>
        <begin position="145"/>
        <end position="167"/>
    </location>
</feature>
<feature type="transmembrane region" description="Helical" evidence="5">
    <location>
        <begin position="37"/>
        <end position="58"/>
    </location>
</feature>
<reference evidence="6" key="1">
    <citation type="submission" date="2018-07" db="EMBL/GenBank/DDBJ databases">
        <authorList>
            <person name="Somerville V."/>
        </authorList>
    </citation>
    <scope>NUCLEOTIDE SEQUENCE</scope>
    <source>
        <strain evidence="6">NWC_2_2</strain>
    </source>
</reference>
<feature type="transmembrane region" description="Helical" evidence="5">
    <location>
        <begin position="380"/>
        <end position="401"/>
    </location>
</feature>
<dbReference type="PANTHER" id="PTHR11785">
    <property type="entry name" value="AMINO ACID TRANSPORTER"/>
    <property type="match status" value="1"/>
</dbReference>
<feature type="transmembrane region" description="Helical" evidence="5">
    <location>
        <begin position="179"/>
        <end position="201"/>
    </location>
</feature>
<evidence type="ECO:0000256" key="5">
    <source>
        <dbReference type="SAM" id="Phobius"/>
    </source>
</evidence>
<dbReference type="GO" id="GO:0015179">
    <property type="term" value="F:L-amino acid transmembrane transporter activity"/>
    <property type="evidence" value="ECO:0007669"/>
    <property type="project" value="TreeGrafter"/>
</dbReference>
<organism evidence="6">
    <name type="scientific">Lactobacillus delbrueckii subsp. lactis</name>
    <dbReference type="NCBI Taxonomy" id="29397"/>
    <lineage>
        <taxon>Bacteria</taxon>
        <taxon>Bacillati</taxon>
        <taxon>Bacillota</taxon>
        <taxon>Bacilli</taxon>
        <taxon>Lactobacillales</taxon>
        <taxon>Lactobacillaceae</taxon>
        <taxon>Lactobacillus</taxon>
    </lineage>
</organism>
<sequence length="430" mass="46160">MKKQISFGQALATVIGSVIGAGVFFKIGSISQSTGSASATILVWLLAGVISICSGLTVSEIAAALNVNGAIEYLDYSYGNIWGFLFGWAEMTVYFPAQIAALASIFGQQFVVLAGLPASSSKWIAAGVVLLLFLINMLGTKASAWMQSVITVIKLIPLFLIIVFAIIRPQVSVSLWPVTVYSSGGWLAGISQGLLSALFAFEGWIVVTNLAKEMKNPKKDLARAIILGLSLVTVVYVLVNYAFMAVLPFDKIIGNDNTAYYASLKLFGQAGGKIVTVGILLSVYGACNGFMLTGMRTPYILAQANRLPGSEKLAKTSVRSGVPVFSALLINAIALIMISLGNFEILTDMLVFVMWTFTTLLSVAVILLRKREPDLARPFMTPAYPVIPLISIIGGLFIIVMTVINQFALSMIGLGITLLGLPVYYWKELH</sequence>
<feature type="transmembrane region" description="Helical" evidence="5">
    <location>
        <begin position="221"/>
        <end position="243"/>
    </location>
</feature>
<dbReference type="Pfam" id="PF13520">
    <property type="entry name" value="AA_permease_2"/>
    <property type="match status" value="1"/>
</dbReference>
<dbReference type="EMBL" id="CP031023">
    <property type="protein sequence ID" value="AZA16573.1"/>
    <property type="molecule type" value="Genomic_DNA"/>
</dbReference>
<dbReference type="GO" id="GO:0016020">
    <property type="term" value="C:membrane"/>
    <property type="evidence" value="ECO:0007669"/>
    <property type="project" value="UniProtKB-SubCell"/>
</dbReference>
<dbReference type="InterPro" id="IPR050598">
    <property type="entry name" value="AminoAcid_Transporter"/>
</dbReference>
<feature type="transmembrane region" description="Helical" evidence="5">
    <location>
        <begin position="322"/>
        <end position="343"/>
    </location>
</feature>
<evidence type="ECO:0000256" key="3">
    <source>
        <dbReference type="ARBA" id="ARBA00022989"/>
    </source>
</evidence>
<evidence type="ECO:0000313" key="6">
    <source>
        <dbReference type="EMBL" id="AZA16573.1"/>
    </source>
</evidence>
<dbReference type="AlphaFoldDB" id="A0A3G6JFA9"/>
<feature type="transmembrane region" description="Helical" evidence="5">
    <location>
        <begin position="407"/>
        <end position="426"/>
    </location>
</feature>
<evidence type="ECO:0000256" key="1">
    <source>
        <dbReference type="ARBA" id="ARBA00004141"/>
    </source>
</evidence>
<dbReference type="PANTHER" id="PTHR11785:SF512">
    <property type="entry name" value="SOBREMESA, ISOFORM B"/>
    <property type="match status" value="1"/>
</dbReference>
<keyword evidence="2 5" id="KW-0812">Transmembrane</keyword>
<keyword evidence="4 5" id="KW-0472">Membrane</keyword>
<proteinExistence type="predicted"/>
<accession>A0A3G6JFA9</accession>
<feature type="transmembrane region" description="Helical" evidence="5">
    <location>
        <begin position="349"/>
        <end position="368"/>
    </location>
</feature>
<dbReference type="InterPro" id="IPR002293">
    <property type="entry name" value="AA/rel_permease1"/>
</dbReference>
<gene>
    <name evidence="6" type="ORF">DQL93_08795</name>
</gene>
<evidence type="ECO:0000256" key="2">
    <source>
        <dbReference type="ARBA" id="ARBA00022692"/>
    </source>
</evidence>
<evidence type="ECO:0000256" key="4">
    <source>
        <dbReference type="ARBA" id="ARBA00023136"/>
    </source>
</evidence>
<feature type="transmembrane region" description="Helical" evidence="5">
    <location>
        <begin position="123"/>
        <end position="139"/>
    </location>
</feature>
<comment type="subcellular location">
    <subcellularLocation>
        <location evidence="1">Membrane</location>
        <topology evidence="1">Multi-pass membrane protein</topology>
    </subcellularLocation>
</comment>
<name>A0A3G6JFA9_LACDL</name>